<dbReference type="PROSITE" id="PS50805">
    <property type="entry name" value="KRAB"/>
    <property type="match status" value="1"/>
</dbReference>
<sequence length="313" mass="35994">MYKQVPDKVAVTLSDAAAFFPEEEWKLLHEWQKELYRNVMNEIHQALISLGPLIATTVFSLRDNEKESVLPVVSQDSEGRHIDKYSSGVVTVSPDKSMEVKVETNQCLKNRKNSQKRQNCDYPCIVQPVLFSDTSVKVAKSKETRIWEPPEPEKRTAINSSTSDIYSPVHQDIFVQLEEQKELHCRDWPGSDRSKNNNPPNKGIPRINTEIGLRKDEESDPFQIDHPGDERDKHTSPSSAGLEFTSFIIKEEEETCSLDHQGIKNRRSINVSTSQEESMNRQRKERACTERLPREENWVRAVSFNPIVFQSKV</sequence>
<feature type="compositionally biased region" description="Basic and acidic residues" evidence="1">
    <location>
        <begin position="226"/>
        <end position="235"/>
    </location>
</feature>
<evidence type="ECO:0000256" key="1">
    <source>
        <dbReference type="SAM" id="MobiDB-lite"/>
    </source>
</evidence>
<evidence type="ECO:0000313" key="3">
    <source>
        <dbReference type="EMBL" id="KAJ1137643.1"/>
    </source>
</evidence>
<dbReference type="Pfam" id="PF01352">
    <property type="entry name" value="KRAB"/>
    <property type="match status" value="1"/>
</dbReference>
<dbReference type="SMART" id="SM00349">
    <property type="entry name" value="KRAB"/>
    <property type="match status" value="1"/>
</dbReference>
<evidence type="ECO:0000259" key="2">
    <source>
        <dbReference type="PROSITE" id="PS50805"/>
    </source>
</evidence>
<accession>A0AAV7QGK1</accession>
<comment type="caution">
    <text evidence="3">The sequence shown here is derived from an EMBL/GenBank/DDBJ whole genome shotgun (WGS) entry which is preliminary data.</text>
</comment>
<dbReference type="PANTHER" id="PTHR23232">
    <property type="entry name" value="KRAB DOMAIN C2H2 ZINC FINGER"/>
    <property type="match status" value="1"/>
</dbReference>
<organism evidence="3 4">
    <name type="scientific">Pleurodeles waltl</name>
    <name type="common">Iberian ribbed newt</name>
    <dbReference type="NCBI Taxonomy" id="8319"/>
    <lineage>
        <taxon>Eukaryota</taxon>
        <taxon>Metazoa</taxon>
        <taxon>Chordata</taxon>
        <taxon>Craniata</taxon>
        <taxon>Vertebrata</taxon>
        <taxon>Euteleostomi</taxon>
        <taxon>Amphibia</taxon>
        <taxon>Batrachia</taxon>
        <taxon>Caudata</taxon>
        <taxon>Salamandroidea</taxon>
        <taxon>Salamandridae</taxon>
        <taxon>Pleurodelinae</taxon>
        <taxon>Pleurodeles</taxon>
    </lineage>
</organism>
<proteinExistence type="predicted"/>
<dbReference type="InterPro" id="IPR001909">
    <property type="entry name" value="KRAB"/>
</dbReference>
<dbReference type="InterPro" id="IPR050169">
    <property type="entry name" value="Krueppel_C2H2_ZnF"/>
</dbReference>
<dbReference type="CDD" id="cd07765">
    <property type="entry name" value="KRAB_A-box"/>
    <property type="match status" value="1"/>
</dbReference>
<feature type="region of interest" description="Disordered" evidence="1">
    <location>
        <begin position="186"/>
        <end position="240"/>
    </location>
</feature>
<dbReference type="InterPro" id="IPR036051">
    <property type="entry name" value="KRAB_dom_sf"/>
</dbReference>
<dbReference type="AlphaFoldDB" id="A0AAV7QGK1"/>
<name>A0AAV7QGK1_PLEWA</name>
<evidence type="ECO:0000313" key="4">
    <source>
        <dbReference type="Proteomes" id="UP001066276"/>
    </source>
</evidence>
<feature type="compositionally biased region" description="Basic and acidic residues" evidence="1">
    <location>
        <begin position="186"/>
        <end position="195"/>
    </location>
</feature>
<dbReference type="Gene3D" id="6.10.140.140">
    <property type="match status" value="1"/>
</dbReference>
<dbReference type="PANTHER" id="PTHR23232:SF152">
    <property type="entry name" value="ZINC FINGER PROTEIN 182"/>
    <property type="match status" value="1"/>
</dbReference>
<gene>
    <name evidence="3" type="ORF">NDU88_004041</name>
</gene>
<keyword evidence="4" id="KW-1185">Reference proteome</keyword>
<reference evidence="3" key="1">
    <citation type="journal article" date="2022" name="bioRxiv">
        <title>Sequencing and chromosome-scale assembly of the giantPleurodeles waltlgenome.</title>
        <authorList>
            <person name="Brown T."/>
            <person name="Elewa A."/>
            <person name="Iarovenko S."/>
            <person name="Subramanian E."/>
            <person name="Araus A.J."/>
            <person name="Petzold A."/>
            <person name="Susuki M."/>
            <person name="Suzuki K.-i.T."/>
            <person name="Hayashi T."/>
            <person name="Toyoda A."/>
            <person name="Oliveira C."/>
            <person name="Osipova E."/>
            <person name="Leigh N.D."/>
            <person name="Simon A."/>
            <person name="Yun M.H."/>
        </authorList>
    </citation>
    <scope>NUCLEOTIDE SEQUENCE</scope>
    <source>
        <strain evidence="3">20211129_DDA</strain>
        <tissue evidence="3">Liver</tissue>
    </source>
</reference>
<dbReference type="SUPFAM" id="SSF109640">
    <property type="entry name" value="KRAB domain (Kruppel-associated box)"/>
    <property type="match status" value="1"/>
</dbReference>
<dbReference type="GO" id="GO:0006355">
    <property type="term" value="P:regulation of DNA-templated transcription"/>
    <property type="evidence" value="ECO:0007669"/>
    <property type="project" value="InterPro"/>
</dbReference>
<feature type="domain" description="KRAB" evidence="2">
    <location>
        <begin position="11"/>
        <end position="92"/>
    </location>
</feature>
<dbReference type="Proteomes" id="UP001066276">
    <property type="component" value="Chromosome 6"/>
</dbReference>
<dbReference type="EMBL" id="JANPWB010000010">
    <property type="protein sequence ID" value="KAJ1137643.1"/>
    <property type="molecule type" value="Genomic_DNA"/>
</dbReference>
<protein>
    <recommendedName>
        <fullName evidence="2">KRAB domain-containing protein</fullName>
    </recommendedName>
</protein>